<proteinExistence type="predicted"/>
<gene>
    <name evidence="1" type="ORF">HELGO_WM22862</name>
</gene>
<protein>
    <submittedName>
        <fullName evidence="1">Uncharacterized protein</fullName>
    </submittedName>
</protein>
<dbReference type="EMBL" id="CACVAQ010000439">
    <property type="protein sequence ID" value="CAA6828795.1"/>
    <property type="molecule type" value="Genomic_DNA"/>
</dbReference>
<organism evidence="1">
    <name type="scientific">uncultured Aureispira sp</name>
    <dbReference type="NCBI Taxonomy" id="1331704"/>
    <lineage>
        <taxon>Bacteria</taxon>
        <taxon>Pseudomonadati</taxon>
        <taxon>Bacteroidota</taxon>
        <taxon>Saprospiria</taxon>
        <taxon>Saprospirales</taxon>
        <taxon>Saprospiraceae</taxon>
        <taxon>Aureispira</taxon>
        <taxon>environmental samples</taxon>
    </lineage>
</organism>
<dbReference type="AlphaFoldDB" id="A0A6S6U2N0"/>
<sequence length="499" mass="57017">MSNKLALVCFIMVFFFTLGLAQTVAIKPLPKVEQINGVAYEVLPGLAEITSIQLVKAAKESPLGYDEYQVLFRFIPMEGHELLAILKERPLNLVLKYHRSSVRVGPAYIREMNLRVGTRYAMQLFQTRSGGLNVERYFYQSNILENQLFKVYERVIESLSLTLTFNAADTTIVEKNYAKLTPAEQRALIDAELKPIVKNQAAEKPFFTQASFAFLKEHSLLLEEYEAALGALAKQEEIKYQARLEAAMNQEKAADALAEKIKRLGNPDIPKVAPGTAILRGCYYEVIPGWAEITSIEPCLSAKESLYNYKEHQVLFTFDPHEGYDLLDKLKDGTLEFMLYHRGAKVYVGPAYIQQKGLQIGKRYAMKLYQKREGQICTEQYTYTSEVLDNDLFELFPRRSKFEAEMEKAEDVKQDTLLETSRNLKAPIMSYENAKKELKIAQLDKQLGLVQANRTIKLARQKARNLRKIERIKYKAAQKRLNGVPKIQLGDLEVSPRTK</sequence>
<name>A0A6S6U2N0_9BACT</name>
<accession>A0A6S6U2N0</accession>
<evidence type="ECO:0000313" key="1">
    <source>
        <dbReference type="EMBL" id="CAA6828795.1"/>
    </source>
</evidence>
<reference evidence="1" key="1">
    <citation type="submission" date="2020-01" db="EMBL/GenBank/DDBJ databases">
        <authorList>
            <person name="Meier V. D."/>
            <person name="Meier V D."/>
        </authorList>
    </citation>
    <scope>NUCLEOTIDE SEQUENCE</scope>
    <source>
        <strain evidence="1">HLG_WM_MAG_10</strain>
    </source>
</reference>